<comment type="caution">
    <text evidence="1">The sequence shown here is derived from an EMBL/GenBank/DDBJ whole genome shotgun (WGS) entry which is preliminary data.</text>
</comment>
<name>A0A835SYE9_9CHLO</name>
<dbReference type="Proteomes" id="UP000613740">
    <property type="component" value="Unassembled WGS sequence"/>
</dbReference>
<dbReference type="OrthoDB" id="528589at2759"/>
<keyword evidence="2" id="KW-1185">Reference proteome</keyword>
<dbReference type="AlphaFoldDB" id="A0A835SYE9"/>
<organism evidence="1 2">
    <name type="scientific">Chlamydomonas schloesseri</name>
    <dbReference type="NCBI Taxonomy" id="2026947"/>
    <lineage>
        <taxon>Eukaryota</taxon>
        <taxon>Viridiplantae</taxon>
        <taxon>Chlorophyta</taxon>
        <taxon>core chlorophytes</taxon>
        <taxon>Chlorophyceae</taxon>
        <taxon>CS clade</taxon>
        <taxon>Chlamydomonadales</taxon>
        <taxon>Chlamydomonadaceae</taxon>
        <taxon>Chlamydomonas</taxon>
    </lineage>
</organism>
<reference evidence="1" key="1">
    <citation type="journal article" date="2020" name="bioRxiv">
        <title>Comparative genomics of Chlamydomonas.</title>
        <authorList>
            <person name="Craig R.J."/>
            <person name="Hasan A.R."/>
            <person name="Ness R.W."/>
            <person name="Keightley P.D."/>
        </authorList>
    </citation>
    <scope>NUCLEOTIDE SEQUENCE</scope>
    <source>
        <strain evidence="1">CCAP 11/173</strain>
    </source>
</reference>
<evidence type="ECO:0000313" key="2">
    <source>
        <dbReference type="Proteomes" id="UP000613740"/>
    </source>
</evidence>
<protein>
    <submittedName>
        <fullName evidence="1">Uncharacterized protein</fullName>
    </submittedName>
</protein>
<proteinExistence type="predicted"/>
<gene>
    <name evidence="1" type="ORF">HYH02_011943</name>
</gene>
<evidence type="ECO:0000313" key="1">
    <source>
        <dbReference type="EMBL" id="KAG2435443.1"/>
    </source>
</evidence>
<sequence length="213" mass="23786">MREREYVRLIPDEEFAPLKALLRRIQTARGWQFSDDAAREQAWARVLATAQSAAGGAWPLNFTPAGVTPAQLQALCDAVEAEFLGGLLAEQVRQAGRPRIRVVLGMDPRDRYSWLSGLHADNTIYVNSERWAEEVSEANPLVFEGAVCRSKLEALAHTLGHELTHAVVLNFFPAMDAASPAYTPDDKHGPVFMWLNRRLFGHVGHASRRLFNI</sequence>
<accession>A0A835SYE9</accession>
<dbReference type="EMBL" id="JAEHOD010000053">
    <property type="protein sequence ID" value="KAG2435443.1"/>
    <property type="molecule type" value="Genomic_DNA"/>
</dbReference>